<evidence type="ECO:0000256" key="1">
    <source>
        <dbReference type="SAM" id="Phobius"/>
    </source>
</evidence>
<dbReference type="OrthoDB" id="201480at2157"/>
<dbReference type="AlphaFoldDB" id="M0M9A2"/>
<sequence length="144" mass="14866">MVSRENRVIAASFVLLVIAIGVLTAIDSALEVSLGEHPLPAFLVVVGIAVVLPQLYLAATTPDDGEEISPRARVRFAAVAIAAFAVLFASDVLLTGVGAAPLEDAETLQNLVILGIGGLAVLGLIASEFLAGYRSDSSPDDDLR</sequence>
<dbReference type="STRING" id="1227454.C446_04335"/>
<keyword evidence="1" id="KW-0812">Transmembrane</keyword>
<dbReference type="EMBL" id="AOMA01000058">
    <property type="protein sequence ID" value="EMA42326.1"/>
    <property type="molecule type" value="Genomic_DNA"/>
</dbReference>
<feature type="transmembrane region" description="Helical" evidence="1">
    <location>
        <begin position="41"/>
        <end position="62"/>
    </location>
</feature>
<evidence type="ECO:0000313" key="3">
    <source>
        <dbReference type="Proteomes" id="UP000011607"/>
    </source>
</evidence>
<dbReference type="Proteomes" id="UP000011607">
    <property type="component" value="Unassembled WGS sequence"/>
</dbReference>
<accession>M0M9A2</accession>
<dbReference type="eggNOG" id="arCOG11315">
    <property type="taxonomic scope" value="Archaea"/>
</dbReference>
<reference evidence="2 3" key="1">
    <citation type="journal article" date="2014" name="PLoS Genet.">
        <title>Phylogenetically driven sequencing of extremely halophilic archaea reveals strategies for static and dynamic osmo-response.</title>
        <authorList>
            <person name="Becker E.A."/>
            <person name="Seitzer P.M."/>
            <person name="Tritt A."/>
            <person name="Larsen D."/>
            <person name="Krusor M."/>
            <person name="Yao A.I."/>
            <person name="Wu D."/>
            <person name="Madern D."/>
            <person name="Eisen J.A."/>
            <person name="Darling A.E."/>
            <person name="Facciotti M.T."/>
        </authorList>
    </citation>
    <scope>NUCLEOTIDE SEQUENCE [LARGE SCALE GENOMIC DNA]</scope>
    <source>
        <strain evidence="2 3">JCM 10879</strain>
    </source>
</reference>
<keyword evidence="1" id="KW-1133">Transmembrane helix</keyword>
<dbReference type="RefSeq" id="WP_006671826.1">
    <property type="nucleotide sequence ID" value="NZ_AOMA01000058.1"/>
</dbReference>
<comment type="caution">
    <text evidence="2">The sequence shown here is derived from an EMBL/GenBank/DDBJ whole genome shotgun (WGS) entry which is preliminary data.</text>
</comment>
<keyword evidence="3" id="KW-1185">Reference proteome</keyword>
<evidence type="ECO:0000313" key="2">
    <source>
        <dbReference type="EMBL" id="EMA42326.1"/>
    </source>
</evidence>
<name>M0M9A2_9EURY</name>
<protein>
    <submittedName>
        <fullName evidence="2">Uncharacterized protein</fullName>
    </submittedName>
</protein>
<gene>
    <name evidence="2" type="ORF">C446_04335</name>
</gene>
<proteinExistence type="predicted"/>
<keyword evidence="1" id="KW-0472">Membrane</keyword>
<feature type="transmembrane region" description="Helical" evidence="1">
    <location>
        <begin position="74"/>
        <end position="99"/>
    </location>
</feature>
<feature type="transmembrane region" description="Helical" evidence="1">
    <location>
        <begin position="111"/>
        <end position="131"/>
    </location>
</feature>
<organism evidence="2 3">
    <name type="scientific">Halobiforma nitratireducens JCM 10879</name>
    <dbReference type="NCBI Taxonomy" id="1227454"/>
    <lineage>
        <taxon>Archaea</taxon>
        <taxon>Methanobacteriati</taxon>
        <taxon>Methanobacteriota</taxon>
        <taxon>Stenosarchaea group</taxon>
        <taxon>Halobacteria</taxon>
        <taxon>Halobacteriales</taxon>
        <taxon>Natrialbaceae</taxon>
        <taxon>Halobiforma</taxon>
    </lineage>
</organism>